<dbReference type="RefSeq" id="WP_092876010.1">
    <property type="nucleotide sequence ID" value="NZ_FOVC01000002.1"/>
</dbReference>
<reference evidence="2" key="1">
    <citation type="submission" date="2016-10" db="EMBL/GenBank/DDBJ databases">
        <authorList>
            <person name="Varghese N."/>
            <person name="Submissions S."/>
        </authorList>
    </citation>
    <scope>NUCLEOTIDE SEQUENCE [LARGE SCALE GENOMIC DNA]</scope>
    <source>
        <strain evidence="2">N6PO6</strain>
    </source>
</reference>
<gene>
    <name evidence="1" type="ORF">SAMN05216516_102464</name>
</gene>
<sequence length="67" mass="7225">MPLCPHDKQRLNESASGFDCPACGRQFGNQPVCPECVQPAEVLKACGAVDFFCKTHGMISLSRVIVS</sequence>
<accession>A0A1I4WG37</accession>
<dbReference type="SUPFAM" id="SSF161187">
    <property type="entry name" value="YfgJ-like"/>
    <property type="match status" value="1"/>
</dbReference>
<evidence type="ECO:0000313" key="1">
    <source>
        <dbReference type="EMBL" id="SFN12232.1"/>
    </source>
</evidence>
<keyword evidence="2" id="KW-1185">Reference proteome</keyword>
<dbReference type="STRING" id="1367852.SAMN05216516_102464"/>
<protein>
    <submittedName>
        <fullName evidence="1">Zinc-ribbons</fullName>
    </submittedName>
</protein>
<dbReference type="Gene3D" id="2.10.290.10">
    <property type="entry name" value="YfgJ-like"/>
    <property type="match status" value="1"/>
</dbReference>
<dbReference type="OrthoDB" id="5405751at2"/>
<dbReference type="InterPro" id="IPR029037">
    <property type="entry name" value="DUF1407/YfgJ-like_sf"/>
</dbReference>
<dbReference type="Pfam" id="PF07191">
    <property type="entry name" value="Zn_ribbon_6"/>
    <property type="match status" value="1"/>
</dbReference>
<evidence type="ECO:0000313" key="2">
    <source>
        <dbReference type="Proteomes" id="UP000242222"/>
    </source>
</evidence>
<organism evidence="1 2">
    <name type="scientific">Izhakiella capsodis</name>
    <dbReference type="NCBI Taxonomy" id="1367852"/>
    <lineage>
        <taxon>Bacteria</taxon>
        <taxon>Pseudomonadati</taxon>
        <taxon>Pseudomonadota</taxon>
        <taxon>Gammaproteobacteria</taxon>
        <taxon>Enterobacterales</taxon>
        <taxon>Erwiniaceae</taxon>
        <taxon>Izhakiella</taxon>
    </lineage>
</organism>
<proteinExistence type="predicted"/>
<dbReference type="Proteomes" id="UP000242222">
    <property type="component" value="Unassembled WGS sequence"/>
</dbReference>
<dbReference type="AlphaFoldDB" id="A0A1I4WG37"/>
<dbReference type="InterPro" id="IPR010807">
    <property type="entry name" value="YfgJ-like"/>
</dbReference>
<dbReference type="EMBL" id="FOVC01000002">
    <property type="protein sequence ID" value="SFN12232.1"/>
    <property type="molecule type" value="Genomic_DNA"/>
</dbReference>
<name>A0A1I4WG37_9GAMM</name>